<dbReference type="Proteomes" id="UP000197768">
    <property type="component" value="Unassembled WGS sequence"/>
</dbReference>
<evidence type="ECO:0008006" key="3">
    <source>
        <dbReference type="Google" id="ProtNLM"/>
    </source>
</evidence>
<evidence type="ECO:0000313" key="1">
    <source>
        <dbReference type="EMBL" id="OWP84855.1"/>
    </source>
</evidence>
<accession>A0A246GKL5</accession>
<evidence type="ECO:0000313" key="2">
    <source>
        <dbReference type="Proteomes" id="UP000197768"/>
    </source>
</evidence>
<dbReference type="EMBL" id="MTCZ01000015">
    <property type="protein sequence ID" value="OWP84855.1"/>
    <property type="molecule type" value="Genomic_DNA"/>
</dbReference>
<gene>
    <name evidence="1" type="ORF">BWK59_02995</name>
</gene>
<dbReference type="AlphaFoldDB" id="A0A246GKL5"/>
<proteinExistence type="predicted"/>
<dbReference type="InterPro" id="IPR025631">
    <property type="entry name" value="Porin_10"/>
</dbReference>
<organism evidence="1 2">
    <name type="scientific">Flavobacterium davisii</name>
    <dbReference type="NCBI Taxonomy" id="2906077"/>
    <lineage>
        <taxon>Bacteria</taxon>
        <taxon>Pseudomonadati</taxon>
        <taxon>Bacteroidota</taxon>
        <taxon>Flavobacteriia</taxon>
        <taxon>Flavobacteriales</taxon>
        <taxon>Flavobacteriaceae</taxon>
        <taxon>Flavobacterium</taxon>
    </lineage>
</organism>
<reference evidence="1 2" key="1">
    <citation type="journal article" date="2017" name="Infect. Genet. Evol.">
        <title>Comparative genome analysis of fish pathogen Flavobacterium columnare reveals extensive sequence diversity within the species.</title>
        <authorList>
            <person name="Kayansamruaj P."/>
            <person name="Dong H.T."/>
            <person name="Hirono I."/>
            <person name="Kondo H."/>
            <person name="Senapin S."/>
            <person name="Rodkhum C."/>
        </authorList>
    </citation>
    <scope>NUCLEOTIDE SEQUENCE [LARGE SCALE GENOMIC DNA]</scope>
    <source>
        <strain evidence="1 2">1215</strain>
    </source>
</reference>
<sequence length="638" mass="74819">MKYVFYLIIALAAIPTFGQNDLSEIKNDTVRKSLRQTQKENPKAPHNWYKIYNLKRDTTFVDTSLTIKSDYKFNLLKKDIFGLLPFANDGYIYTILNYGYKVPNALPSLGFNAKQFNYIQSEDISYYNVPTPLTELYFKTVLEQGQSIDAFITLNTSKNLNFSLAYKGLRSLGKYLNSLSSTGNFRFTSSYQTFSKRYGFNLHFTSQDFTNQENGGILNDADFISGDSQFSQRSRLDVKLRDARSLFEGKRYFLDQYFRLNRNQKSNNVLLEHQFKYETFSFSFEKTTKTDYFGLGYENSNYSDLTKSSVLYNKIGTTFFNTSIGKFNLFLEDSRFRYGYNRLVIENQQIKVPARNDFSVQNVGGKYFYLKDKIRGEALFSKALSKYTNSTVDIFVKYTLNDKNSFSVQYLNLSKLPELTSSLYQSDFVNYNWKNSFNNEKINTILLNAQTQWGTIESQFTVLHDHIYFSNNDLTQKSLQTTPKQYGNPINYFSIKLQKEIKYRKWTLDNTLLYQQVAQAEQILNVPKILTRNSLYFSDQYFKKALLLQTGITVQYFTNYYANGYNPLMGNFYTQNQVQIGNHPILDFFINARVRQTRIFFKAEHFNTTFMNNDFFVAPSQPYKDFLVRFGLVWNFFQ</sequence>
<dbReference type="Pfam" id="PF14121">
    <property type="entry name" value="Porin_10"/>
    <property type="match status" value="1"/>
</dbReference>
<name>A0A246GKL5_9FLAO</name>
<comment type="caution">
    <text evidence="1">The sequence shown here is derived from an EMBL/GenBank/DDBJ whole genome shotgun (WGS) entry which is preliminary data.</text>
</comment>
<dbReference type="RefSeq" id="WP_088390931.1">
    <property type="nucleotide sequence ID" value="NZ_MTCZ01000015.1"/>
</dbReference>
<protein>
    <recommendedName>
        <fullName evidence="3">Porin</fullName>
    </recommendedName>
</protein>